<proteinExistence type="predicted"/>
<protein>
    <submittedName>
        <fullName evidence="1">Bacteriochlorophyll 4-vinyl reductase</fullName>
    </submittedName>
</protein>
<reference evidence="1" key="1">
    <citation type="journal article" date="2020" name="mSystems">
        <title>Genome- and Community-Level Interaction Insights into Carbon Utilization and Element Cycling Functions of Hydrothermarchaeota in Hydrothermal Sediment.</title>
        <authorList>
            <person name="Zhou Z."/>
            <person name="Liu Y."/>
            <person name="Xu W."/>
            <person name="Pan J."/>
            <person name="Luo Z.H."/>
            <person name="Li M."/>
        </authorList>
    </citation>
    <scope>NUCLEOTIDE SEQUENCE [LARGE SCALE GENOMIC DNA]</scope>
    <source>
        <strain evidence="1">SpSt-1181</strain>
    </source>
</reference>
<dbReference type="AlphaFoldDB" id="A0A831STE2"/>
<dbReference type="InterPro" id="IPR010249">
    <property type="entry name" value="BchJ"/>
</dbReference>
<organism evidence="1">
    <name type="scientific">Prosthecochloris aestuarii</name>
    <dbReference type="NCBI Taxonomy" id="1102"/>
    <lineage>
        <taxon>Bacteria</taxon>
        <taxon>Pseudomonadati</taxon>
        <taxon>Chlorobiota</taxon>
        <taxon>Chlorobiia</taxon>
        <taxon>Chlorobiales</taxon>
        <taxon>Chlorobiaceae</taxon>
        <taxon>Prosthecochloris</taxon>
    </lineage>
</organism>
<name>A0A831STE2_PROAE</name>
<dbReference type="EMBL" id="DSBW01000168">
    <property type="protein sequence ID" value="HED31549.1"/>
    <property type="molecule type" value="Genomic_DNA"/>
</dbReference>
<dbReference type="Proteomes" id="UP000886335">
    <property type="component" value="Unassembled WGS sequence"/>
</dbReference>
<dbReference type="GO" id="GO:0015979">
    <property type="term" value="P:photosynthesis"/>
    <property type="evidence" value="ECO:0007669"/>
    <property type="project" value="InterPro"/>
</dbReference>
<dbReference type="NCBIfam" id="TIGR02019">
    <property type="entry name" value="BchJ"/>
    <property type="match status" value="1"/>
</dbReference>
<evidence type="ECO:0000313" key="1">
    <source>
        <dbReference type="EMBL" id="HED31549.1"/>
    </source>
</evidence>
<gene>
    <name evidence="1" type="primary">bchJ</name>
    <name evidence="1" type="ORF">ENN50_07695</name>
</gene>
<dbReference type="GO" id="GO:0030494">
    <property type="term" value="P:bacteriochlorophyll biosynthetic process"/>
    <property type="evidence" value="ECO:0007669"/>
    <property type="project" value="InterPro"/>
</dbReference>
<accession>A0A831STE2</accession>
<sequence>MSTPARIGPNSIIQTVASLESRYGKAETEAILTRSGHKHLIGNLPSEMVEEDKFHKLVTALVRELGDNVMTHILNDSGQRTAAYLLKVRIPGFFQKLLKPLPSGLAFRLLLFAISKNAWTFAGSGDFSYTTGKTPTITVKVTYPSIPVVGNFYLGTFTKLLRELVNPGTRIEAEIKPDGNAIICSYRCRI</sequence>
<comment type="caution">
    <text evidence="1">The sequence shown here is derived from an EMBL/GenBank/DDBJ whole genome shotgun (WGS) entry which is preliminary data.</text>
</comment>